<dbReference type="Gene3D" id="3.30.420.40">
    <property type="match status" value="2"/>
</dbReference>
<dbReference type="InterPro" id="IPR003494">
    <property type="entry name" value="SHS2_FtsA"/>
</dbReference>
<sequence>MIFSLTKENKNILVINISSSSVNCFVLNTKENGTKEISSSTHSRLPLLESPDFKHIERHTKKAIRELSEELYKNYPAFKPGVVFVVVSSPWYSSETKVVKVSRKDPFVITKDLLEGVMADEVELFLKKIGKNSSAAAEEMEILDKEIMRFVVNGYPIKNPLKKTTSELSFSIYLSAVKKNFLNNLQETLSHFFGSAEIKIVSEPFALYKILSEMVNSEEGFLVVDVGGEVTEVYLIRNGILEDVKNFSWGENLVVRRLASSMKVELGEALSFFKADNSGDLKEGMSEKIAPAVEGVCTEWQNFLSESLSEMGKNVPLPQTLILLGGIAGSDVLKKCVNSPDFSSFTILGKPFNVVTLPPESFESKISFSGVDKDKMTTPLLLALGASRYAEKV</sequence>
<organism evidence="2 3">
    <name type="scientific">Candidatus Giovannonibacteria bacterium RIFCSPLOWO2_01_FULL_46_13</name>
    <dbReference type="NCBI Taxonomy" id="1798352"/>
    <lineage>
        <taxon>Bacteria</taxon>
        <taxon>Candidatus Giovannoniibacteriota</taxon>
    </lineage>
</organism>
<comment type="caution">
    <text evidence="2">The sequence shown here is derived from an EMBL/GenBank/DDBJ whole genome shotgun (WGS) entry which is preliminary data.</text>
</comment>
<dbReference type="EMBL" id="MFIE01000018">
    <property type="protein sequence ID" value="OGF82502.1"/>
    <property type="molecule type" value="Genomic_DNA"/>
</dbReference>
<evidence type="ECO:0000259" key="1">
    <source>
        <dbReference type="SMART" id="SM00842"/>
    </source>
</evidence>
<dbReference type="SUPFAM" id="SSF53067">
    <property type="entry name" value="Actin-like ATPase domain"/>
    <property type="match status" value="1"/>
</dbReference>
<protein>
    <recommendedName>
        <fullName evidence="1">SHS2 domain-containing protein</fullName>
    </recommendedName>
</protein>
<dbReference type="AlphaFoldDB" id="A0A1F5X3P3"/>
<feature type="domain" description="SHS2" evidence="1">
    <location>
        <begin position="12"/>
        <end position="211"/>
    </location>
</feature>
<gene>
    <name evidence="2" type="ORF">A3B18_00820</name>
</gene>
<name>A0A1F5X3P3_9BACT</name>
<reference evidence="2 3" key="1">
    <citation type="journal article" date="2016" name="Nat. Commun.">
        <title>Thousands of microbial genomes shed light on interconnected biogeochemical processes in an aquifer system.</title>
        <authorList>
            <person name="Anantharaman K."/>
            <person name="Brown C.T."/>
            <person name="Hug L.A."/>
            <person name="Sharon I."/>
            <person name="Castelle C.J."/>
            <person name="Probst A.J."/>
            <person name="Thomas B.C."/>
            <person name="Singh A."/>
            <person name="Wilkins M.J."/>
            <person name="Karaoz U."/>
            <person name="Brodie E.L."/>
            <person name="Williams K.H."/>
            <person name="Hubbard S.S."/>
            <person name="Banfield J.F."/>
        </authorList>
    </citation>
    <scope>NUCLEOTIDE SEQUENCE [LARGE SCALE GENOMIC DNA]</scope>
</reference>
<dbReference type="Proteomes" id="UP000178684">
    <property type="component" value="Unassembled WGS sequence"/>
</dbReference>
<dbReference type="InterPro" id="IPR043129">
    <property type="entry name" value="ATPase_NBD"/>
</dbReference>
<dbReference type="SMART" id="SM00842">
    <property type="entry name" value="FtsA"/>
    <property type="match status" value="1"/>
</dbReference>
<dbReference type="GO" id="GO:0051301">
    <property type="term" value="P:cell division"/>
    <property type="evidence" value="ECO:0007669"/>
    <property type="project" value="InterPro"/>
</dbReference>
<evidence type="ECO:0000313" key="2">
    <source>
        <dbReference type="EMBL" id="OGF82502.1"/>
    </source>
</evidence>
<evidence type="ECO:0000313" key="3">
    <source>
        <dbReference type="Proteomes" id="UP000178684"/>
    </source>
</evidence>
<accession>A0A1F5X3P3</accession>
<proteinExistence type="predicted"/>